<reference evidence="3" key="1">
    <citation type="submission" date="2017-10" db="EMBL/GenBank/DDBJ databases">
        <title>Rapid genome shrinkage in a self-fertile nematode reveals novel sperm competition proteins.</title>
        <authorList>
            <person name="Yin D."/>
            <person name="Schwarz E.M."/>
            <person name="Thomas C.G."/>
            <person name="Felde R.L."/>
            <person name="Korf I.F."/>
            <person name="Cutter A.D."/>
            <person name="Schartner C.M."/>
            <person name="Ralston E.J."/>
            <person name="Meyer B.J."/>
            <person name="Haag E.S."/>
        </authorList>
    </citation>
    <scope>NUCLEOTIDE SEQUENCE [LARGE SCALE GENOMIC DNA]</scope>
    <source>
        <strain evidence="3">JU1422</strain>
    </source>
</reference>
<dbReference type="EMBL" id="PDUG01000006">
    <property type="protein sequence ID" value="PIC20100.1"/>
    <property type="molecule type" value="Genomic_DNA"/>
</dbReference>
<dbReference type="OrthoDB" id="10325991at2759"/>
<name>A0A2G5SYJ2_9PELO</name>
<comment type="caution">
    <text evidence="2">The sequence shown here is derived from an EMBL/GenBank/DDBJ whole genome shotgun (WGS) entry which is preliminary data.</text>
</comment>
<gene>
    <name evidence="2" type="primary">Cnig_chr_X.g25410</name>
    <name evidence="2" type="ORF">B9Z55_025410</name>
</gene>
<evidence type="ECO:0000313" key="3">
    <source>
        <dbReference type="Proteomes" id="UP000230233"/>
    </source>
</evidence>
<feature type="region of interest" description="Disordered" evidence="1">
    <location>
        <begin position="220"/>
        <end position="247"/>
    </location>
</feature>
<keyword evidence="3" id="KW-1185">Reference proteome</keyword>
<proteinExistence type="predicted"/>
<evidence type="ECO:0000256" key="1">
    <source>
        <dbReference type="SAM" id="MobiDB-lite"/>
    </source>
</evidence>
<evidence type="ECO:0000313" key="2">
    <source>
        <dbReference type="EMBL" id="PIC20100.1"/>
    </source>
</evidence>
<protein>
    <submittedName>
        <fullName evidence="2">Uncharacterized protein</fullName>
    </submittedName>
</protein>
<organism evidence="2 3">
    <name type="scientific">Caenorhabditis nigoni</name>
    <dbReference type="NCBI Taxonomy" id="1611254"/>
    <lineage>
        <taxon>Eukaryota</taxon>
        <taxon>Metazoa</taxon>
        <taxon>Ecdysozoa</taxon>
        <taxon>Nematoda</taxon>
        <taxon>Chromadorea</taxon>
        <taxon>Rhabditida</taxon>
        <taxon>Rhabditina</taxon>
        <taxon>Rhabditomorpha</taxon>
        <taxon>Rhabditoidea</taxon>
        <taxon>Rhabditidae</taxon>
        <taxon>Peloderinae</taxon>
        <taxon>Caenorhabditis</taxon>
    </lineage>
</organism>
<accession>A0A2G5SYJ2</accession>
<dbReference type="AlphaFoldDB" id="A0A2G5SYJ2"/>
<sequence length="457" mass="51754">MISTTPQMDLSNLSLFNQSTSIFSALNEPNQTVDADLKDLVLRYISCLVNGTPSAASTSTPLSTSILDTQSLPPPAPLDSKNPLMGLFKLTSDPQFTKGLPFPRIPRHSPSPEPPRYETIEMITEPDDTWMPRPKKPVFKKPEASAAPRHRRRKRRIEAPKRTQLEDEDNSSDCIVVYDAEAERRYVASLLPVSNLSPSSLIADKDAPVAPTAPAISSAATSAPASSSSAANAATTSTPATEPEPVTLNKRRYTEILSSFENWKIKHCLTDYPIIHRNAILEMRMAKMRGQSTDQIMKDLERYKSLMRTVKIGHETTTALLMATVSLQMDLDAKEKEYDPEVFYNYLNTMSEKRTIMPFWTRKVPSFEVMKKTIAEAWDKVNTSGLFPYQKQYLIQHMQNDWSHPGDILEDIERLANALSLDQRKVRQLIIVARNQLKNLIERRKYFWDIDDRPSLL</sequence>
<feature type="region of interest" description="Disordered" evidence="1">
    <location>
        <begin position="125"/>
        <end position="170"/>
    </location>
</feature>
<dbReference type="Proteomes" id="UP000230233">
    <property type="component" value="Chromosome X"/>
</dbReference>